<proteinExistence type="predicted"/>
<dbReference type="STRING" id="268475.A0A0V1GKV0"/>
<dbReference type="OrthoDB" id="3176171at2759"/>
<accession>A0A0V1GKV0</accession>
<protein>
    <submittedName>
        <fullName evidence="1">Uncharacterized protein</fullName>
    </submittedName>
</protein>
<organism evidence="1 2">
    <name type="scientific">Trichinella zimbabwensis</name>
    <dbReference type="NCBI Taxonomy" id="268475"/>
    <lineage>
        <taxon>Eukaryota</taxon>
        <taxon>Metazoa</taxon>
        <taxon>Ecdysozoa</taxon>
        <taxon>Nematoda</taxon>
        <taxon>Enoplea</taxon>
        <taxon>Dorylaimia</taxon>
        <taxon>Trichinellida</taxon>
        <taxon>Trichinellidae</taxon>
        <taxon>Trichinella</taxon>
    </lineage>
</organism>
<keyword evidence="2" id="KW-1185">Reference proteome</keyword>
<dbReference type="EMBL" id="JYDP01001082">
    <property type="protein sequence ID" value="KRY98950.1"/>
    <property type="molecule type" value="Genomic_DNA"/>
</dbReference>
<dbReference type="AlphaFoldDB" id="A0A0V1GKV0"/>
<dbReference type="Proteomes" id="UP000055024">
    <property type="component" value="Unassembled WGS sequence"/>
</dbReference>
<gene>
    <name evidence="1" type="ORF">T11_13613</name>
</gene>
<evidence type="ECO:0000313" key="1">
    <source>
        <dbReference type="EMBL" id="KRY98950.1"/>
    </source>
</evidence>
<name>A0A0V1GKV0_9BILA</name>
<sequence length="64" mass="7085">LNELGALLEEEKDCDCVSADDLKPRNVYNRYNVEKRCNSLESSACSAAESTASSSGYESTFYSY</sequence>
<evidence type="ECO:0000313" key="2">
    <source>
        <dbReference type="Proteomes" id="UP000055024"/>
    </source>
</evidence>
<reference evidence="1 2" key="1">
    <citation type="submission" date="2015-01" db="EMBL/GenBank/DDBJ databases">
        <title>Evolution of Trichinella species and genotypes.</title>
        <authorList>
            <person name="Korhonen P.K."/>
            <person name="Edoardo P."/>
            <person name="Giuseppe L.R."/>
            <person name="Gasser R.B."/>
        </authorList>
    </citation>
    <scope>NUCLEOTIDE SEQUENCE [LARGE SCALE GENOMIC DNA]</scope>
    <source>
        <strain evidence="1">ISS1029</strain>
    </source>
</reference>
<comment type="caution">
    <text evidence="1">The sequence shown here is derived from an EMBL/GenBank/DDBJ whole genome shotgun (WGS) entry which is preliminary data.</text>
</comment>
<feature type="non-terminal residue" evidence="1">
    <location>
        <position position="1"/>
    </location>
</feature>